<feature type="domain" description="Response regulatory" evidence="3">
    <location>
        <begin position="4"/>
        <end position="119"/>
    </location>
</feature>
<evidence type="ECO:0000313" key="5">
    <source>
        <dbReference type="Proteomes" id="UP000663570"/>
    </source>
</evidence>
<comment type="caution">
    <text evidence="2">Lacks conserved residue(s) required for the propagation of feature annotation.</text>
</comment>
<dbReference type="Proteomes" id="UP000663570">
    <property type="component" value="Chromosome"/>
</dbReference>
<protein>
    <submittedName>
        <fullName evidence="4">Response regulator transcription factor</fullName>
    </submittedName>
</protein>
<gene>
    <name evidence="4" type="ORF">JY500_07535</name>
</gene>
<name>A0ABX7M9P9_9RHOO</name>
<sequence>MAKRVLIADPDESIVVSLEFLLHRAGYVVVVVEHAAELVERVVSEAADVVVIADEQRGALDGFELCRAVSAERLAPPVLMLASRAREADAAKARAVGAADFLAKPFPTREFLERVARLATGDA</sequence>
<dbReference type="RefSeq" id="WP_172204273.1">
    <property type="nucleotide sequence ID" value="NZ_CP071060.1"/>
</dbReference>
<organism evidence="4 5">
    <name type="scientific">Niveibacterium microcysteis</name>
    <dbReference type="NCBI Taxonomy" id="2811415"/>
    <lineage>
        <taxon>Bacteria</taxon>
        <taxon>Pseudomonadati</taxon>
        <taxon>Pseudomonadota</taxon>
        <taxon>Betaproteobacteria</taxon>
        <taxon>Rhodocyclales</taxon>
        <taxon>Rhodocyclaceae</taxon>
        <taxon>Niveibacterium</taxon>
    </lineage>
</organism>
<accession>A0ABX7M9P9</accession>
<evidence type="ECO:0000256" key="1">
    <source>
        <dbReference type="ARBA" id="ARBA00022553"/>
    </source>
</evidence>
<dbReference type="PANTHER" id="PTHR44591:SF3">
    <property type="entry name" value="RESPONSE REGULATORY DOMAIN-CONTAINING PROTEIN"/>
    <property type="match status" value="1"/>
</dbReference>
<dbReference type="EMBL" id="CP071060">
    <property type="protein sequence ID" value="QSI78457.1"/>
    <property type="molecule type" value="Genomic_DNA"/>
</dbReference>
<dbReference type="InterPro" id="IPR001789">
    <property type="entry name" value="Sig_transdc_resp-reg_receiver"/>
</dbReference>
<evidence type="ECO:0000259" key="3">
    <source>
        <dbReference type="PROSITE" id="PS50110"/>
    </source>
</evidence>
<dbReference type="InterPro" id="IPR011006">
    <property type="entry name" value="CheY-like_superfamily"/>
</dbReference>
<proteinExistence type="predicted"/>
<dbReference type="Pfam" id="PF00072">
    <property type="entry name" value="Response_reg"/>
    <property type="match status" value="1"/>
</dbReference>
<dbReference type="SMART" id="SM00448">
    <property type="entry name" value="REC"/>
    <property type="match status" value="1"/>
</dbReference>
<keyword evidence="5" id="KW-1185">Reference proteome</keyword>
<keyword evidence="1" id="KW-0597">Phosphoprotein</keyword>
<dbReference type="PROSITE" id="PS50110">
    <property type="entry name" value="RESPONSE_REGULATORY"/>
    <property type="match status" value="1"/>
</dbReference>
<evidence type="ECO:0000256" key="2">
    <source>
        <dbReference type="PROSITE-ProRule" id="PRU00169"/>
    </source>
</evidence>
<dbReference type="PANTHER" id="PTHR44591">
    <property type="entry name" value="STRESS RESPONSE REGULATOR PROTEIN 1"/>
    <property type="match status" value="1"/>
</dbReference>
<dbReference type="SUPFAM" id="SSF52172">
    <property type="entry name" value="CheY-like"/>
    <property type="match status" value="1"/>
</dbReference>
<evidence type="ECO:0000313" key="4">
    <source>
        <dbReference type="EMBL" id="QSI78457.1"/>
    </source>
</evidence>
<reference evidence="4 5" key="1">
    <citation type="submission" date="2021-02" db="EMBL/GenBank/DDBJ databases">
        <title>Niveibacterium changnyeongensis HC41.</title>
        <authorList>
            <person name="Kang M."/>
        </authorList>
    </citation>
    <scope>NUCLEOTIDE SEQUENCE [LARGE SCALE GENOMIC DNA]</scope>
    <source>
        <strain evidence="4 5">HC41</strain>
    </source>
</reference>
<dbReference type="InterPro" id="IPR050595">
    <property type="entry name" value="Bact_response_regulator"/>
</dbReference>
<dbReference type="Gene3D" id="3.40.50.2300">
    <property type="match status" value="1"/>
</dbReference>